<organism evidence="1 2">
    <name type="scientific">Linnemannia gamsii</name>
    <dbReference type="NCBI Taxonomy" id="64522"/>
    <lineage>
        <taxon>Eukaryota</taxon>
        <taxon>Fungi</taxon>
        <taxon>Fungi incertae sedis</taxon>
        <taxon>Mucoromycota</taxon>
        <taxon>Mortierellomycotina</taxon>
        <taxon>Mortierellomycetes</taxon>
        <taxon>Mortierellales</taxon>
        <taxon>Mortierellaceae</taxon>
        <taxon>Linnemannia</taxon>
    </lineage>
</organism>
<proteinExistence type="predicted"/>
<dbReference type="Proteomes" id="UP000823405">
    <property type="component" value="Unassembled WGS sequence"/>
</dbReference>
<dbReference type="EMBL" id="JAAAIN010001167">
    <property type="protein sequence ID" value="KAG0306114.1"/>
    <property type="molecule type" value="Genomic_DNA"/>
</dbReference>
<evidence type="ECO:0000313" key="1">
    <source>
        <dbReference type="EMBL" id="KAG0306114.1"/>
    </source>
</evidence>
<sequence>MITLSASSTHAAPICAPTSASAYTSVVDKLLYNGDFFVGTILGMAAPETPVRSGLTMLFSFTCRSFTLATTAILTMAVLSASSTSAAPSCTPVYTSVFDKLLHNNDFLLGTLIGESAPAPLVRGGLDGNKDALAGKPFDPQGPFASDGDNAVYTAGYLIGYAGTKTAPDSFVVGGITGAEHGSGMN</sequence>
<dbReference type="OrthoDB" id="10365482at2759"/>
<comment type="caution">
    <text evidence="1">The sequence shown here is derived from an EMBL/GenBank/DDBJ whole genome shotgun (WGS) entry which is preliminary data.</text>
</comment>
<evidence type="ECO:0000313" key="2">
    <source>
        <dbReference type="Proteomes" id="UP000823405"/>
    </source>
</evidence>
<name>A0A9P6R1J2_9FUNG</name>
<dbReference type="AlphaFoldDB" id="A0A9P6R1J2"/>
<keyword evidence="2" id="KW-1185">Reference proteome</keyword>
<reference evidence="1" key="1">
    <citation type="journal article" date="2020" name="Fungal Divers.">
        <title>Resolving the Mortierellaceae phylogeny through synthesis of multi-gene phylogenetics and phylogenomics.</title>
        <authorList>
            <person name="Vandepol N."/>
            <person name="Liber J."/>
            <person name="Desiro A."/>
            <person name="Na H."/>
            <person name="Kennedy M."/>
            <person name="Barry K."/>
            <person name="Grigoriev I.V."/>
            <person name="Miller A.N."/>
            <person name="O'Donnell K."/>
            <person name="Stajich J.E."/>
            <person name="Bonito G."/>
        </authorList>
    </citation>
    <scope>NUCLEOTIDE SEQUENCE</scope>
    <source>
        <strain evidence="1">NVP60</strain>
    </source>
</reference>
<gene>
    <name evidence="1" type="ORF">BGZ97_000867</name>
</gene>
<accession>A0A9P6R1J2</accession>
<protein>
    <submittedName>
        <fullName evidence="1">Uncharacterized protein</fullName>
    </submittedName>
</protein>